<keyword evidence="3" id="KW-0677">Repeat</keyword>
<keyword evidence="5" id="KW-0862">Zinc</keyword>
<evidence type="ECO:0000256" key="7">
    <source>
        <dbReference type="PROSITE-ProRule" id="PRU00042"/>
    </source>
</evidence>
<dbReference type="InterPro" id="IPR013087">
    <property type="entry name" value="Znf_C2H2_type"/>
</dbReference>
<dbReference type="Pfam" id="PF00651">
    <property type="entry name" value="BTB"/>
    <property type="match status" value="1"/>
</dbReference>
<feature type="domain" description="C2H2-type" evidence="10">
    <location>
        <begin position="602"/>
        <end position="626"/>
    </location>
</feature>
<sequence>MDPDNSTSSSASGSVVVSTSHKLVDLEFPNYSTVLLEHLNQHREEGKFCDLAVHVRGQVFRAHKAVLAASSSYFHDKLLLRNTEVITLPSVIEPDAFAGLLGLIYTGRLRVTVQDMPSYLLVASGLQLWHVVDRCKEVLKREEEQILRTNKSSCERSSTPYRHCCSTSQSPSSSQILVGSRDETLGYREAHHSMFSSSRGVKASTSAKMGKSSNTRVEREAQCRSSYSKKRDHQKSMKTKEKLYHSTDRDEDDYCHSNEITVHTEEDEVEDLDEEETEDDEVIKVHVQSEEDEEEDEDGGVVVMVSGKKEEAGEDDDICSGSIDENGQMVVMEGERRKGKESISGYTYRLVNSQVDSQSLVSPVPVSPVFSAAGLALRETDGGAFSSLGEFRLGGIGTVGTMEAGSISDQIYVKQERADEHENSTTAIRGSKSTVTSINVVSSVSNSSQLHPSGFGPFQGNFRIEGLSTSTAGGSNDYFLQSTDSGGPGVSSNQSGEPVSLVVTGSNCLGSVVVDSASFPDGTRVVADPTGYPAHAVSQQPMDIHGNEIVTHASLGQTVHAPVKILSVPPDGKRFGCLCGKRFAVKPKRDRHIMLTLSVRPFDCSVCEKKFKLKHHLNEHMKTHLGFLYKCERCGRKFRMRSCYLKHVQQEEEQLNLQQNNCANNTLQSEYSV</sequence>
<dbReference type="InterPro" id="IPR011333">
    <property type="entry name" value="SKP1/BTB/POZ_sf"/>
</dbReference>
<feature type="compositionally biased region" description="Polar residues" evidence="8">
    <location>
        <begin position="194"/>
        <end position="215"/>
    </location>
</feature>
<feature type="region of interest" description="Disordered" evidence="8">
    <location>
        <begin position="155"/>
        <end position="177"/>
    </location>
</feature>
<evidence type="ECO:0000259" key="10">
    <source>
        <dbReference type="PROSITE" id="PS50157"/>
    </source>
</evidence>
<dbReference type="FunFam" id="3.30.160.60:FF:000145">
    <property type="entry name" value="Zinc finger protein 574"/>
    <property type="match status" value="1"/>
</dbReference>
<evidence type="ECO:0000256" key="8">
    <source>
        <dbReference type="SAM" id="MobiDB-lite"/>
    </source>
</evidence>
<dbReference type="SUPFAM" id="SSF54695">
    <property type="entry name" value="POZ domain"/>
    <property type="match status" value="1"/>
</dbReference>
<dbReference type="GO" id="GO:0008270">
    <property type="term" value="F:zinc ion binding"/>
    <property type="evidence" value="ECO:0007669"/>
    <property type="project" value="UniProtKB-KW"/>
</dbReference>
<feature type="compositionally biased region" description="Basic and acidic residues" evidence="8">
    <location>
        <begin position="234"/>
        <end position="248"/>
    </location>
</feature>
<keyword evidence="12" id="KW-1185">Reference proteome</keyword>
<reference evidence="11" key="2">
    <citation type="submission" date="2025-08" db="UniProtKB">
        <authorList>
            <consortium name="Ensembl"/>
        </authorList>
    </citation>
    <scope>IDENTIFICATION</scope>
</reference>
<accession>A0A8C4RIC1</accession>
<reference evidence="11" key="3">
    <citation type="submission" date="2025-09" db="UniProtKB">
        <authorList>
            <consortium name="Ensembl"/>
        </authorList>
    </citation>
    <scope>IDENTIFICATION</scope>
</reference>
<dbReference type="PANTHER" id="PTHR46105">
    <property type="entry name" value="AGAP004733-PA"/>
    <property type="match status" value="1"/>
</dbReference>
<protein>
    <submittedName>
        <fullName evidence="11">Zinc finger and BTB domain containing 9</fullName>
    </submittedName>
</protein>
<name>A0A8C4RIC1_ERPCA</name>
<dbReference type="GeneTree" id="ENSGT00940000162408"/>
<dbReference type="GO" id="GO:0000978">
    <property type="term" value="F:RNA polymerase II cis-regulatory region sequence-specific DNA binding"/>
    <property type="evidence" value="ECO:0007669"/>
    <property type="project" value="TreeGrafter"/>
</dbReference>
<dbReference type="InterPro" id="IPR036236">
    <property type="entry name" value="Znf_C2H2_sf"/>
</dbReference>
<dbReference type="Gene3D" id="3.30.710.10">
    <property type="entry name" value="Potassium Channel Kv1.1, Chain A"/>
    <property type="match status" value="1"/>
</dbReference>
<dbReference type="InterPro" id="IPR000210">
    <property type="entry name" value="BTB/POZ_dom"/>
</dbReference>
<dbReference type="PROSITE" id="PS50097">
    <property type="entry name" value="BTB"/>
    <property type="match status" value="1"/>
</dbReference>
<evidence type="ECO:0000259" key="9">
    <source>
        <dbReference type="PROSITE" id="PS50097"/>
    </source>
</evidence>
<reference evidence="11" key="1">
    <citation type="submission" date="2021-06" db="EMBL/GenBank/DDBJ databases">
        <authorList>
            <consortium name="Wellcome Sanger Institute Data Sharing"/>
        </authorList>
    </citation>
    <scope>NUCLEOTIDE SEQUENCE [LARGE SCALE GENOMIC DNA]</scope>
</reference>
<gene>
    <name evidence="11" type="primary">ZBTB9</name>
</gene>
<dbReference type="Ensembl" id="ENSECRT00000001087.1">
    <property type="protein sequence ID" value="ENSECRP00000001065.1"/>
    <property type="gene ID" value="ENSECRG00000000734.1"/>
</dbReference>
<dbReference type="GO" id="GO:0005634">
    <property type="term" value="C:nucleus"/>
    <property type="evidence" value="ECO:0007669"/>
    <property type="project" value="UniProtKB-SubCell"/>
</dbReference>
<dbReference type="GO" id="GO:0000981">
    <property type="term" value="F:DNA-binding transcription factor activity, RNA polymerase II-specific"/>
    <property type="evidence" value="ECO:0007669"/>
    <property type="project" value="TreeGrafter"/>
</dbReference>
<dbReference type="PANTHER" id="PTHR46105:SF13">
    <property type="entry name" value="ZINC FINGER AND BTB DOMAIN-CONTAINING PROTEIN 9"/>
    <property type="match status" value="1"/>
</dbReference>
<dbReference type="OrthoDB" id="6601382at2759"/>
<evidence type="ECO:0000256" key="3">
    <source>
        <dbReference type="ARBA" id="ARBA00022737"/>
    </source>
</evidence>
<dbReference type="Gene3D" id="3.30.160.60">
    <property type="entry name" value="Classic Zinc Finger"/>
    <property type="match status" value="1"/>
</dbReference>
<dbReference type="AlphaFoldDB" id="A0A8C4RIC1"/>
<keyword evidence="6" id="KW-0539">Nucleus</keyword>
<organism evidence="11 12">
    <name type="scientific">Erpetoichthys calabaricus</name>
    <name type="common">Rope fish</name>
    <name type="synonym">Calamoichthys calabaricus</name>
    <dbReference type="NCBI Taxonomy" id="27687"/>
    <lineage>
        <taxon>Eukaryota</taxon>
        <taxon>Metazoa</taxon>
        <taxon>Chordata</taxon>
        <taxon>Craniata</taxon>
        <taxon>Vertebrata</taxon>
        <taxon>Euteleostomi</taxon>
        <taxon>Actinopterygii</taxon>
        <taxon>Polypteriformes</taxon>
        <taxon>Polypteridae</taxon>
        <taxon>Erpetoichthys</taxon>
    </lineage>
</organism>
<comment type="subcellular location">
    <subcellularLocation>
        <location evidence="1">Nucleus</location>
    </subcellularLocation>
</comment>
<dbReference type="Proteomes" id="UP000694620">
    <property type="component" value="Chromosome 1"/>
</dbReference>
<evidence type="ECO:0000256" key="6">
    <source>
        <dbReference type="ARBA" id="ARBA00023242"/>
    </source>
</evidence>
<dbReference type="SMART" id="SM00355">
    <property type="entry name" value="ZnF_C2H2"/>
    <property type="match status" value="2"/>
</dbReference>
<feature type="compositionally biased region" description="Low complexity" evidence="8">
    <location>
        <begin position="166"/>
        <end position="175"/>
    </location>
</feature>
<proteinExistence type="predicted"/>
<evidence type="ECO:0000256" key="4">
    <source>
        <dbReference type="ARBA" id="ARBA00022771"/>
    </source>
</evidence>
<keyword evidence="4 7" id="KW-0863">Zinc-finger</keyword>
<feature type="domain" description="C2H2-type" evidence="10">
    <location>
        <begin position="629"/>
        <end position="647"/>
    </location>
</feature>
<dbReference type="InterPro" id="IPR050457">
    <property type="entry name" value="ZnFinger_BTB_dom_contain"/>
</dbReference>
<feature type="domain" description="BTB" evidence="9">
    <location>
        <begin position="49"/>
        <end position="113"/>
    </location>
</feature>
<evidence type="ECO:0000313" key="11">
    <source>
        <dbReference type="Ensembl" id="ENSECRP00000001065.1"/>
    </source>
</evidence>
<dbReference type="PROSITE" id="PS50157">
    <property type="entry name" value="ZINC_FINGER_C2H2_2"/>
    <property type="match status" value="2"/>
</dbReference>
<dbReference type="SMART" id="SM00225">
    <property type="entry name" value="BTB"/>
    <property type="match status" value="1"/>
</dbReference>
<evidence type="ECO:0000313" key="12">
    <source>
        <dbReference type="Proteomes" id="UP000694620"/>
    </source>
</evidence>
<keyword evidence="2" id="KW-0479">Metal-binding</keyword>
<evidence type="ECO:0000256" key="5">
    <source>
        <dbReference type="ARBA" id="ARBA00022833"/>
    </source>
</evidence>
<dbReference type="SUPFAM" id="SSF57667">
    <property type="entry name" value="beta-beta-alpha zinc fingers"/>
    <property type="match status" value="1"/>
</dbReference>
<dbReference type="PROSITE" id="PS00028">
    <property type="entry name" value="ZINC_FINGER_C2H2_1"/>
    <property type="match status" value="1"/>
</dbReference>
<feature type="region of interest" description="Disordered" evidence="8">
    <location>
        <begin position="192"/>
        <end position="253"/>
    </location>
</feature>
<evidence type="ECO:0000256" key="1">
    <source>
        <dbReference type="ARBA" id="ARBA00004123"/>
    </source>
</evidence>
<evidence type="ECO:0000256" key="2">
    <source>
        <dbReference type="ARBA" id="ARBA00022723"/>
    </source>
</evidence>